<dbReference type="EMBL" id="FR719182">
    <property type="protein sequence ID" value="CBX78877.1"/>
    <property type="molecule type" value="Genomic_DNA"/>
</dbReference>
<accession>E5B076</accession>
<evidence type="ECO:0000313" key="1">
    <source>
        <dbReference type="EMBL" id="CBX78877.1"/>
    </source>
</evidence>
<gene>
    <name evidence="1" type="ORF">EAIL5_0057</name>
</gene>
<reference evidence="1" key="1">
    <citation type="journal article" date="2011" name="J. Bacteriol.">
        <title>Genome Sequence of an Erwinia amylovora Strain with Pathogenicity Restricted to Rubus Plants.</title>
        <authorList>
            <person name="Powney R."/>
            <person name="Smits T.H."/>
            <person name="Sawbridge T."/>
            <person name="Frey B."/>
            <person name="Blom J."/>
            <person name="Frey J.E."/>
            <person name="Plummer K.M."/>
            <person name="Beer S.V."/>
            <person name="Luck J."/>
            <person name="Duffy B."/>
            <person name="Rodoni B."/>
        </authorList>
    </citation>
    <scope>NUCLEOTIDE SEQUENCE</scope>
    <source>
        <strain evidence="1">ATCC BAA-2158</strain>
    </source>
</reference>
<sequence>MLLYLLQTACHLMLDGIIMFNSLCIFSGYS</sequence>
<dbReference type="AlphaFoldDB" id="E5B076"/>
<protein>
    <submittedName>
        <fullName evidence="1">Uncharacterized protein</fullName>
    </submittedName>
</protein>
<organism evidence="1">
    <name type="scientific">Erwinia amylovora ATCC BAA-2158</name>
    <dbReference type="NCBI Taxonomy" id="889211"/>
    <lineage>
        <taxon>Bacteria</taxon>
        <taxon>Pseudomonadati</taxon>
        <taxon>Pseudomonadota</taxon>
        <taxon>Gammaproteobacteria</taxon>
        <taxon>Enterobacterales</taxon>
        <taxon>Erwiniaceae</taxon>
        <taxon>Erwinia</taxon>
    </lineage>
</organism>
<name>E5B076_ERWAM</name>
<proteinExistence type="predicted"/>